<keyword evidence="2" id="KW-0067">ATP-binding</keyword>
<evidence type="ECO:0000256" key="1">
    <source>
        <dbReference type="ARBA" id="ARBA00022741"/>
    </source>
</evidence>
<feature type="region of interest" description="Disordered" evidence="3">
    <location>
        <begin position="1"/>
        <end position="21"/>
    </location>
</feature>
<dbReference type="GO" id="GO:0005524">
    <property type="term" value="F:ATP binding"/>
    <property type="evidence" value="ECO:0007669"/>
    <property type="project" value="UniProtKB-KW"/>
</dbReference>
<dbReference type="PANTHER" id="PTHR32309:SF13">
    <property type="entry name" value="FERRIC ENTEROBACTIN TRANSPORT PROTEIN FEPE"/>
    <property type="match status" value="1"/>
</dbReference>
<keyword evidence="4" id="KW-0808">Transferase</keyword>
<reference evidence="5" key="1">
    <citation type="submission" date="2019-02" db="EMBL/GenBank/DDBJ databases">
        <title>Complete genome sequence of Rhodoferax sp. Gr-4.</title>
        <authorList>
            <person name="Jin L."/>
        </authorList>
    </citation>
    <scope>NUCLEOTIDE SEQUENCE [LARGE SCALE GENOMIC DNA]</scope>
    <source>
        <strain evidence="5">Gr-4</strain>
    </source>
</reference>
<keyword evidence="5" id="KW-1185">Reference proteome</keyword>
<keyword evidence="1" id="KW-0547">Nucleotide-binding</keyword>
<dbReference type="GO" id="GO:0004715">
    <property type="term" value="F:non-membrane spanning protein tyrosine kinase activity"/>
    <property type="evidence" value="ECO:0007669"/>
    <property type="project" value="UniProtKB-EC"/>
</dbReference>
<dbReference type="SUPFAM" id="SSF52540">
    <property type="entry name" value="P-loop containing nucleoside triphosphate hydrolases"/>
    <property type="match status" value="1"/>
</dbReference>
<proteinExistence type="predicted"/>
<evidence type="ECO:0000313" key="5">
    <source>
        <dbReference type="Proteomes" id="UP000317365"/>
    </source>
</evidence>
<dbReference type="AlphaFoldDB" id="A0A515ELA3"/>
<dbReference type="EC" id="2.7.10.2" evidence="4"/>
<organism evidence="4 5">
    <name type="scientific">Rhodoferax aquaticus</name>
    <dbReference type="NCBI Taxonomy" id="2527691"/>
    <lineage>
        <taxon>Bacteria</taxon>
        <taxon>Pseudomonadati</taxon>
        <taxon>Pseudomonadota</taxon>
        <taxon>Betaproteobacteria</taxon>
        <taxon>Burkholderiales</taxon>
        <taxon>Comamonadaceae</taxon>
        <taxon>Rhodoferax</taxon>
    </lineage>
</organism>
<dbReference type="GO" id="GO:0005886">
    <property type="term" value="C:plasma membrane"/>
    <property type="evidence" value="ECO:0007669"/>
    <property type="project" value="TreeGrafter"/>
</dbReference>
<protein>
    <submittedName>
        <fullName evidence="4">Polysaccharide biosynthesis tyrosine autokinase</fullName>
        <ecNumber evidence="4">2.7.10.2</ecNumber>
    </submittedName>
</protein>
<evidence type="ECO:0000313" key="4">
    <source>
        <dbReference type="EMBL" id="QDL53399.1"/>
    </source>
</evidence>
<dbReference type="SUPFAM" id="SSF160246">
    <property type="entry name" value="EspE N-terminal domain-like"/>
    <property type="match status" value="1"/>
</dbReference>
<dbReference type="CDD" id="cd05387">
    <property type="entry name" value="BY-kinase"/>
    <property type="match status" value="1"/>
</dbReference>
<dbReference type="KEGG" id="rhg:EXZ61_03965"/>
<dbReference type="Gene3D" id="3.40.50.300">
    <property type="entry name" value="P-loop containing nucleotide triphosphate hydrolases"/>
    <property type="match status" value="1"/>
</dbReference>
<reference evidence="5" key="2">
    <citation type="journal article" date="2020" name="Int. J. Syst. Evol. Microbiol.">
        <title>Genomic insights into a novel species Rhodoferax aquaticus sp. nov., isolated from freshwater.</title>
        <authorList>
            <person name="Li T."/>
            <person name="Zhuo Y."/>
            <person name="Jin C.Z."/>
            <person name="Wu X."/>
            <person name="Ko S.R."/>
            <person name="Jin F.J."/>
            <person name="Ahn C.Y."/>
            <person name="Oh H.M."/>
            <person name="Lee H.G."/>
            <person name="Jin L."/>
        </authorList>
    </citation>
    <scope>NUCLEOTIDE SEQUENCE [LARGE SCALE GENOMIC DNA]</scope>
    <source>
        <strain evidence="5">Gr-4</strain>
    </source>
</reference>
<dbReference type="EMBL" id="CP036282">
    <property type="protein sequence ID" value="QDL53399.1"/>
    <property type="molecule type" value="Genomic_DNA"/>
</dbReference>
<accession>A0A515ELA3</accession>
<dbReference type="InterPro" id="IPR027417">
    <property type="entry name" value="P-loop_NTPase"/>
</dbReference>
<evidence type="ECO:0000256" key="2">
    <source>
        <dbReference type="ARBA" id="ARBA00022840"/>
    </source>
</evidence>
<dbReference type="PANTHER" id="PTHR32309">
    <property type="entry name" value="TYROSINE-PROTEIN KINASE"/>
    <property type="match status" value="1"/>
</dbReference>
<dbReference type="InterPro" id="IPR050445">
    <property type="entry name" value="Bact_polysacc_biosynth/exp"/>
</dbReference>
<sequence>MSSFDPQSSMPPLPSIEPKGGVPLVLESRMGDACIASQRLTRAEVDQVLALQNQKQMRFGEAAIALGLLTSRDVRELLNTQFNNDAFSSAALLARISPSLAIVHAPDSDAAQAIKRLRSDLLVEMDESQKLVLAVLSPAKREGKSYTAASLAIAFAQLNIKTLLIDANLREPCVHRLLGLPNQTGLSTVLARRSPGELGAMEELVPGFWILGSGPVPPNPLEMLTAPAFRQMLAPLIDQVSVIIVDTPAGSQWADAQTIAGQTGAAILVARKDQTLVSELREFQRALEGARVDVLGVVFNQVLKPQSRFSQQSPWSHEETVLARVWRRVTGLFSTGAA</sequence>
<dbReference type="RefSeq" id="WP_142809242.1">
    <property type="nucleotide sequence ID" value="NZ_CP036282.1"/>
</dbReference>
<name>A0A515ELA3_9BURK</name>
<dbReference type="NCBIfam" id="TIGR01007">
    <property type="entry name" value="eps_fam"/>
    <property type="match status" value="1"/>
</dbReference>
<dbReference type="Proteomes" id="UP000317365">
    <property type="component" value="Chromosome"/>
</dbReference>
<evidence type="ECO:0000256" key="3">
    <source>
        <dbReference type="SAM" id="MobiDB-lite"/>
    </source>
</evidence>
<dbReference type="InterPro" id="IPR005702">
    <property type="entry name" value="Wzc-like_C"/>
</dbReference>
<dbReference type="InterPro" id="IPR037257">
    <property type="entry name" value="T2SS_E_N_sf"/>
</dbReference>
<gene>
    <name evidence="4" type="ORF">EXZ61_03965</name>
</gene>